<keyword evidence="4 7" id="KW-0689">Ribosomal protein</keyword>
<dbReference type="GO" id="GO:0046872">
    <property type="term" value="F:metal ion binding"/>
    <property type="evidence" value="ECO:0007669"/>
    <property type="project" value="UniProtKB-KW"/>
</dbReference>
<keyword evidence="2 7" id="KW-0699">rRNA-binding</keyword>
<dbReference type="EMBL" id="JAUSTO010000013">
    <property type="protein sequence ID" value="MDQ0153198.1"/>
    <property type="molecule type" value="Genomic_DNA"/>
</dbReference>
<comment type="function">
    <text evidence="7">Binds the 23S rRNA.</text>
</comment>
<evidence type="ECO:0000256" key="5">
    <source>
        <dbReference type="ARBA" id="ARBA00023274"/>
    </source>
</evidence>
<comment type="caution">
    <text evidence="8">The sequence shown here is derived from an EMBL/GenBank/DDBJ whole genome shotgun (WGS) entry which is preliminary data.</text>
</comment>
<dbReference type="NCBIfam" id="TIGR00105">
    <property type="entry name" value="L31"/>
    <property type="match status" value="1"/>
</dbReference>
<evidence type="ECO:0000256" key="7">
    <source>
        <dbReference type="HAMAP-Rule" id="MF_00501"/>
    </source>
</evidence>
<evidence type="ECO:0000256" key="1">
    <source>
        <dbReference type="ARBA" id="ARBA00009296"/>
    </source>
</evidence>
<dbReference type="HAMAP" id="MF_00501">
    <property type="entry name" value="Ribosomal_bL31_1"/>
    <property type="match status" value="1"/>
</dbReference>
<keyword evidence="7" id="KW-0862">Zinc</keyword>
<gene>
    <name evidence="7" type="primary">rpmE</name>
    <name evidence="8" type="ORF">J2S20_001907</name>
</gene>
<feature type="binding site" evidence="7">
    <location>
        <position position="42"/>
    </location>
    <ligand>
        <name>Zn(2+)</name>
        <dbReference type="ChEBI" id="CHEBI:29105"/>
    </ligand>
</feature>
<dbReference type="InterPro" id="IPR002150">
    <property type="entry name" value="Ribosomal_bL31"/>
</dbReference>
<sequence>MSQMREGIHPNYYQATVTCNCGNTFVTGSTKKEIHVEVCSKCHSFYTGQQKAASARGRIEKFNRKYGVKAAQ</sequence>
<name>A0AAE3VBU8_9FIRM</name>
<evidence type="ECO:0000256" key="2">
    <source>
        <dbReference type="ARBA" id="ARBA00022730"/>
    </source>
</evidence>
<dbReference type="AlphaFoldDB" id="A0AAE3VBU8"/>
<dbReference type="GO" id="GO:0005840">
    <property type="term" value="C:ribosome"/>
    <property type="evidence" value="ECO:0007669"/>
    <property type="project" value="UniProtKB-KW"/>
</dbReference>
<evidence type="ECO:0000313" key="9">
    <source>
        <dbReference type="Proteomes" id="UP001241537"/>
    </source>
</evidence>
<feature type="binding site" evidence="7">
    <location>
        <position position="19"/>
    </location>
    <ligand>
        <name>Zn(2+)</name>
        <dbReference type="ChEBI" id="CHEBI:29105"/>
    </ligand>
</feature>
<dbReference type="InterPro" id="IPR042105">
    <property type="entry name" value="Ribosomal_bL31_sf"/>
</dbReference>
<keyword evidence="5 7" id="KW-0687">Ribonucleoprotein</keyword>
<organism evidence="8 9">
    <name type="scientific">Moryella indoligenes</name>
    <dbReference type="NCBI Taxonomy" id="371674"/>
    <lineage>
        <taxon>Bacteria</taxon>
        <taxon>Bacillati</taxon>
        <taxon>Bacillota</taxon>
        <taxon>Clostridia</taxon>
        <taxon>Lachnospirales</taxon>
        <taxon>Lachnospiraceae</taxon>
        <taxon>Moryella</taxon>
    </lineage>
</organism>
<keyword evidence="9" id="KW-1185">Reference proteome</keyword>
<dbReference type="PANTHER" id="PTHR33280">
    <property type="entry name" value="50S RIBOSOMAL PROTEIN L31, CHLOROPLASTIC"/>
    <property type="match status" value="1"/>
</dbReference>
<keyword evidence="7" id="KW-0479">Metal-binding</keyword>
<dbReference type="Gene3D" id="4.10.830.30">
    <property type="entry name" value="Ribosomal protein L31"/>
    <property type="match status" value="1"/>
</dbReference>
<evidence type="ECO:0000313" key="8">
    <source>
        <dbReference type="EMBL" id="MDQ0153198.1"/>
    </source>
</evidence>
<dbReference type="Pfam" id="PF01197">
    <property type="entry name" value="Ribosomal_L31"/>
    <property type="match status" value="1"/>
</dbReference>
<dbReference type="PANTHER" id="PTHR33280:SF1">
    <property type="entry name" value="LARGE RIBOSOMAL SUBUNIT PROTEIN BL31C"/>
    <property type="match status" value="1"/>
</dbReference>
<evidence type="ECO:0000256" key="4">
    <source>
        <dbReference type="ARBA" id="ARBA00022980"/>
    </source>
</evidence>
<dbReference type="NCBIfam" id="NF000612">
    <property type="entry name" value="PRK00019.1"/>
    <property type="match status" value="1"/>
</dbReference>
<dbReference type="InterPro" id="IPR034704">
    <property type="entry name" value="Ribosomal_bL28/bL31-like_sf"/>
</dbReference>
<dbReference type="SUPFAM" id="SSF143800">
    <property type="entry name" value="L28p-like"/>
    <property type="match status" value="1"/>
</dbReference>
<comment type="similarity">
    <text evidence="1 7">Belongs to the bacterial ribosomal protein bL31 family. Type A subfamily.</text>
</comment>
<dbReference type="GO" id="GO:0006412">
    <property type="term" value="P:translation"/>
    <property type="evidence" value="ECO:0007669"/>
    <property type="project" value="UniProtKB-UniRule"/>
</dbReference>
<accession>A0AAE3VBU8</accession>
<dbReference type="GO" id="GO:1990904">
    <property type="term" value="C:ribonucleoprotein complex"/>
    <property type="evidence" value="ECO:0007669"/>
    <property type="project" value="UniProtKB-KW"/>
</dbReference>
<dbReference type="GO" id="GO:0003735">
    <property type="term" value="F:structural constituent of ribosome"/>
    <property type="evidence" value="ECO:0007669"/>
    <property type="project" value="InterPro"/>
</dbReference>
<evidence type="ECO:0000256" key="3">
    <source>
        <dbReference type="ARBA" id="ARBA00022884"/>
    </source>
</evidence>
<dbReference type="GO" id="GO:0019843">
    <property type="term" value="F:rRNA binding"/>
    <property type="evidence" value="ECO:0007669"/>
    <property type="project" value="UniProtKB-KW"/>
</dbReference>
<dbReference type="Proteomes" id="UP001241537">
    <property type="component" value="Unassembled WGS sequence"/>
</dbReference>
<feature type="binding site" evidence="7">
    <location>
        <position position="39"/>
    </location>
    <ligand>
        <name>Zn(2+)</name>
        <dbReference type="ChEBI" id="CHEBI:29105"/>
    </ligand>
</feature>
<dbReference type="PRINTS" id="PR01249">
    <property type="entry name" value="RIBOSOMALL31"/>
</dbReference>
<feature type="binding site" evidence="7">
    <location>
        <position position="21"/>
    </location>
    <ligand>
        <name>Zn(2+)</name>
        <dbReference type="ChEBI" id="CHEBI:29105"/>
    </ligand>
</feature>
<comment type="subunit">
    <text evidence="7">Part of the 50S ribosomal subunit.</text>
</comment>
<protein>
    <recommendedName>
        <fullName evidence="6 7">Large ribosomal subunit protein bL31</fullName>
    </recommendedName>
</protein>
<dbReference type="InterPro" id="IPR027491">
    <property type="entry name" value="Ribosomal_bL31_A"/>
</dbReference>
<evidence type="ECO:0000256" key="6">
    <source>
        <dbReference type="ARBA" id="ARBA00035687"/>
    </source>
</evidence>
<keyword evidence="3 7" id="KW-0694">RNA-binding</keyword>
<proteinExistence type="inferred from homology"/>
<reference evidence="8" key="1">
    <citation type="submission" date="2023-07" db="EMBL/GenBank/DDBJ databases">
        <title>Genomic Encyclopedia of Type Strains, Phase IV (KMG-IV): sequencing the most valuable type-strain genomes for metagenomic binning, comparative biology and taxonomic classification.</title>
        <authorList>
            <person name="Goeker M."/>
        </authorList>
    </citation>
    <scope>NUCLEOTIDE SEQUENCE</scope>
    <source>
        <strain evidence="8">DSM 19659</strain>
    </source>
</reference>
<comment type="cofactor">
    <cofactor evidence="7">
        <name>Zn(2+)</name>
        <dbReference type="ChEBI" id="CHEBI:29105"/>
    </cofactor>
    <text evidence="7">Binds 1 zinc ion per subunit.</text>
</comment>